<proteinExistence type="predicted"/>
<evidence type="ECO:0000313" key="1">
    <source>
        <dbReference type="EMBL" id="KKK51773.1"/>
    </source>
</evidence>
<dbReference type="Gene3D" id="2.60.120.200">
    <property type="match status" value="1"/>
</dbReference>
<protein>
    <submittedName>
        <fullName evidence="1">Uncharacterized protein</fullName>
    </submittedName>
</protein>
<dbReference type="EMBL" id="LAZR01067345">
    <property type="protein sequence ID" value="KKK51773.1"/>
    <property type="molecule type" value="Genomic_DNA"/>
</dbReference>
<feature type="non-terminal residue" evidence="1">
    <location>
        <position position="161"/>
    </location>
</feature>
<dbReference type="InterPro" id="IPR013320">
    <property type="entry name" value="ConA-like_dom_sf"/>
</dbReference>
<gene>
    <name evidence="1" type="ORF">LCGC14_3111620</name>
</gene>
<sequence>MPNATLIRPTHHKASVAYNSAHLQTLILESLVAYWRMEEVSWDGTANELIDISGSGNHGAMQGVGSVNSSTGKLGQGFNANGVNYFHCPVGVVSQTAMTIAMWIKSNSSLAANKGRFFATEDSGGSLKEMRTGNDGVDTPLSLFVINEDNTDNVAVVLPAT</sequence>
<organism evidence="1">
    <name type="scientific">marine sediment metagenome</name>
    <dbReference type="NCBI Taxonomy" id="412755"/>
    <lineage>
        <taxon>unclassified sequences</taxon>
        <taxon>metagenomes</taxon>
        <taxon>ecological metagenomes</taxon>
    </lineage>
</organism>
<accession>A0A0F8W594</accession>
<name>A0A0F8W594_9ZZZZ</name>
<reference evidence="1" key="1">
    <citation type="journal article" date="2015" name="Nature">
        <title>Complex archaea that bridge the gap between prokaryotes and eukaryotes.</title>
        <authorList>
            <person name="Spang A."/>
            <person name="Saw J.H."/>
            <person name="Jorgensen S.L."/>
            <person name="Zaremba-Niedzwiedzka K."/>
            <person name="Martijn J."/>
            <person name="Lind A.E."/>
            <person name="van Eijk R."/>
            <person name="Schleper C."/>
            <person name="Guy L."/>
            <person name="Ettema T.J."/>
        </authorList>
    </citation>
    <scope>NUCLEOTIDE SEQUENCE</scope>
</reference>
<comment type="caution">
    <text evidence="1">The sequence shown here is derived from an EMBL/GenBank/DDBJ whole genome shotgun (WGS) entry which is preliminary data.</text>
</comment>
<dbReference type="AlphaFoldDB" id="A0A0F8W594"/>
<dbReference type="SUPFAM" id="SSF49899">
    <property type="entry name" value="Concanavalin A-like lectins/glucanases"/>
    <property type="match status" value="1"/>
</dbReference>